<evidence type="ECO:0000259" key="6">
    <source>
        <dbReference type="Pfam" id="PF13664"/>
    </source>
</evidence>
<dbReference type="InterPro" id="IPR025423">
    <property type="entry name" value="TMEM205-like"/>
</dbReference>
<evidence type="ECO:0000256" key="3">
    <source>
        <dbReference type="ARBA" id="ARBA00022989"/>
    </source>
</evidence>
<evidence type="ECO:0000313" key="7">
    <source>
        <dbReference type="EMBL" id="CAH0108500.1"/>
    </source>
</evidence>
<gene>
    <name evidence="7" type="ORF">DGAL_LOCUS11891</name>
</gene>
<dbReference type="Proteomes" id="UP000789390">
    <property type="component" value="Unassembled WGS sequence"/>
</dbReference>
<keyword evidence="8" id="KW-1185">Reference proteome</keyword>
<dbReference type="AlphaFoldDB" id="A0A8J2RZ76"/>
<dbReference type="PANTHER" id="PTHR23241:SF102">
    <property type="entry name" value="LD23009P"/>
    <property type="match status" value="1"/>
</dbReference>
<feature type="transmembrane region" description="Helical" evidence="5">
    <location>
        <begin position="123"/>
        <end position="141"/>
    </location>
</feature>
<dbReference type="GO" id="GO:0016020">
    <property type="term" value="C:membrane"/>
    <property type="evidence" value="ECO:0007669"/>
    <property type="project" value="UniProtKB-SubCell"/>
</dbReference>
<evidence type="ECO:0000313" key="8">
    <source>
        <dbReference type="Proteomes" id="UP000789390"/>
    </source>
</evidence>
<reference evidence="7" key="1">
    <citation type="submission" date="2021-11" db="EMBL/GenBank/DDBJ databases">
        <authorList>
            <person name="Schell T."/>
        </authorList>
    </citation>
    <scope>NUCLEOTIDE SEQUENCE</scope>
    <source>
        <strain evidence="7">M5</strain>
    </source>
</reference>
<evidence type="ECO:0000256" key="5">
    <source>
        <dbReference type="SAM" id="Phobius"/>
    </source>
</evidence>
<dbReference type="PANTHER" id="PTHR23241">
    <property type="entry name" value="LATE EMBRYOGENESIS ABUNDANT PLANTS LEA-RELATED"/>
    <property type="match status" value="1"/>
</dbReference>
<keyword evidence="4 5" id="KW-0472">Membrane</keyword>
<comment type="caution">
    <text evidence="7">The sequence shown here is derived from an EMBL/GenBank/DDBJ whole genome shotgun (WGS) entry which is preliminary data.</text>
</comment>
<dbReference type="Pfam" id="PF13664">
    <property type="entry name" value="DUF4149"/>
    <property type="match status" value="1"/>
</dbReference>
<dbReference type="EMBL" id="CAKKLH010000285">
    <property type="protein sequence ID" value="CAH0108500.1"/>
    <property type="molecule type" value="Genomic_DNA"/>
</dbReference>
<keyword evidence="2 5" id="KW-0812">Transmembrane</keyword>
<proteinExistence type="predicted"/>
<organism evidence="7 8">
    <name type="scientific">Daphnia galeata</name>
    <dbReference type="NCBI Taxonomy" id="27404"/>
    <lineage>
        <taxon>Eukaryota</taxon>
        <taxon>Metazoa</taxon>
        <taxon>Ecdysozoa</taxon>
        <taxon>Arthropoda</taxon>
        <taxon>Crustacea</taxon>
        <taxon>Branchiopoda</taxon>
        <taxon>Diplostraca</taxon>
        <taxon>Cladocera</taxon>
        <taxon>Anomopoda</taxon>
        <taxon>Daphniidae</taxon>
        <taxon>Daphnia</taxon>
    </lineage>
</organism>
<feature type="transmembrane region" description="Helical" evidence="5">
    <location>
        <begin position="233"/>
        <end position="252"/>
    </location>
</feature>
<feature type="transmembrane region" description="Helical" evidence="5">
    <location>
        <begin position="304"/>
        <end position="327"/>
    </location>
</feature>
<feature type="domain" description="TMEM205-like" evidence="6">
    <location>
        <begin position="166"/>
        <end position="256"/>
    </location>
</feature>
<accession>A0A8J2RZ76</accession>
<feature type="transmembrane region" description="Helical" evidence="5">
    <location>
        <begin position="161"/>
        <end position="189"/>
    </location>
</feature>
<protein>
    <recommendedName>
        <fullName evidence="6">TMEM205-like domain-containing protein</fullName>
    </recommendedName>
</protein>
<evidence type="ECO:0000256" key="2">
    <source>
        <dbReference type="ARBA" id="ARBA00022692"/>
    </source>
</evidence>
<feature type="transmembrane region" description="Helical" evidence="5">
    <location>
        <begin position="201"/>
        <end position="221"/>
    </location>
</feature>
<comment type="subcellular location">
    <subcellularLocation>
        <location evidence="1">Membrane</location>
    </subcellularLocation>
</comment>
<evidence type="ECO:0000256" key="1">
    <source>
        <dbReference type="ARBA" id="ARBA00004370"/>
    </source>
</evidence>
<dbReference type="InterPro" id="IPR053009">
    <property type="entry name" value="Xanthocillin_Biosynth-Assoc"/>
</dbReference>
<keyword evidence="3 5" id="KW-1133">Transmembrane helix</keyword>
<evidence type="ECO:0000256" key="4">
    <source>
        <dbReference type="ARBA" id="ARBA00023136"/>
    </source>
</evidence>
<name>A0A8J2RZ76_9CRUS</name>
<sequence>MCQIVSGNRSDVDDLPITSLSSRRFPRRPISIGDSKDILLCPVMSKISFPPKGSAAATTTARKADSLTPTVKFLTNNEEKHSCLICSQFVEDEDDAGKKSFPQNAEVTLQSVFNVLRRSTQPAHLLVMSTVIALAMLFYPRKSSFVVLEIQSSADSTLWPLLYLSSFSILFGAQMWMTFVSGLVLLFILPRHTFACVQSALFPKYMILNGVTALAVLISFVQTKKVWSSQENYQVMGLIINCLCPLIARIIVVPSLLERIKAKVVLERAAGHGPEAGPRLTSATDALLKQCSTYSRTCKRFRQLHAIVAIVNIVTLACNAFHLYYLASKISFHH</sequence>
<dbReference type="OrthoDB" id="1641132at2759"/>